<keyword evidence="2" id="KW-1185">Reference proteome</keyword>
<dbReference type="OrthoDB" id="1937254at2759"/>
<dbReference type="EMBL" id="JAAIUW010000010">
    <property type="protein sequence ID" value="KAF7812516.1"/>
    <property type="molecule type" value="Genomic_DNA"/>
</dbReference>
<reference evidence="1" key="1">
    <citation type="submission" date="2020-09" db="EMBL/GenBank/DDBJ databases">
        <title>Genome-Enabled Discovery of Anthraquinone Biosynthesis in Senna tora.</title>
        <authorList>
            <person name="Kang S.-H."/>
            <person name="Pandey R.P."/>
            <person name="Lee C.-M."/>
            <person name="Sim J.-S."/>
            <person name="Jeong J.-T."/>
            <person name="Choi B.-S."/>
            <person name="Jung M."/>
            <person name="Ginzburg D."/>
            <person name="Zhao K."/>
            <person name="Won S.Y."/>
            <person name="Oh T.-J."/>
            <person name="Yu Y."/>
            <person name="Kim N.-H."/>
            <person name="Lee O.R."/>
            <person name="Lee T.-H."/>
            <person name="Bashyal P."/>
            <person name="Kim T.-S."/>
            <person name="Lee W.-H."/>
            <person name="Kawkins C."/>
            <person name="Kim C.-K."/>
            <person name="Kim J.S."/>
            <person name="Ahn B.O."/>
            <person name="Rhee S.Y."/>
            <person name="Sohng J.K."/>
        </authorList>
    </citation>
    <scope>NUCLEOTIDE SEQUENCE</scope>
    <source>
        <tissue evidence="1">Leaf</tissue>
    </source>
</reference>
<comment type="caution">
    <text evidence="1">The sequence shown here is derived from an EMBL/GenBank/DDBJ whole genome shotgun (WGS) entry which is preliminary data.</text>
</comment>
<sequence length="236" mass="27047">MYLLDVVNRTTMGLQASMAYLHLSANSVVHYYGSKKFMHPKFSLCCKQGKVVLPSVKRPPKLLEDLFTMKDPRSADFMKEIRNYNNMFAFTSMGGKIDHTVNNDKGPYVYRLHGQNMYLLGDFSLDKGERDIIVENKSGLLQFINELHSLYLQMQYPWLFPYGTMSNIRTVPSKEIAIKNYVTLTKAVSNGQSSSSFIDEAKHDDEGYNKGNVVRQMQSKYSHFSVDVFAQNVTYV</sequence>
<evidence type="ECO:0000313" key="2">
    <source>
        <dbReference type="Proteomes" id="UP000634136"/>
    </source>
</evidence>
<dbReference type="AlphaFoldDB" id="A0A834SZC9"/>
<gene>
    <name evidence="1" type="ORF">G2W53_033492</name>
</gene>
<protein>
    <submittedName>
        <fullName evidence="1">Putative AT hook motif-containing protein</fullName>
    </submittedName>
</protein>
<dbReference type="Proteomes" id="UP000634136">
    <property type="component" value="Unassembled WGS sequence"/>
</dbReference>
<organism evidence="1 2">
    <name type="scientific">Senna tora</name>
    <dbReference type="NCBI Taxonomy" id="362788"/>
    <lineage>
        <taxon>Eukaryota</taxon>
        <taxon>Viridiplantae</taxon>
        <taxon>Streptophyta</taxon>
        <taxon>Embryophyta</taxon>
        <taxon>Tracheophyta</taxon>
        <taxon>Spermatophyta</taxon>
        <taxon>Magnoliopsida</taxon>
        <taxon>eudicotyledons</taxon>
        <taxon>Gunneridae</taxon>
        <taxon>Pentapetalae</taxon>
        <taxon>rosids</taxon>
        <taxon>fabids</taxon>
        <taxon>Fabales</taxon>
        <taxon>Fabaceae</taxon>
        <taxon>Caesalpinioideae</taxon>
        <taxon>Cassia clade</taxon>
        <taxon>Senna</taxon>
    </lineage>
</organism>
<accession>A0A834SZC9</accession>
<dbReference type="PANTHER" id="PTHR45786:SF74">
    <property type="entry name" value="ATP-DEPENDENT DNA HELICASE"/>
    <property type="match status" value="1"/>
</dbReference>
<proteinExistence type="predicted"/>
<evidence type="ECO:0000313" key="1">
    <source>
        <dbReference type="EMBL" id="KAF7812516.1"/>
    </source>
</evidence>
<dbReference type="PANTHER" id="PTHR45786">
    <property type="entry name" value="DNA BINDING PROTEIN-LIKE"/>
    <property type="match status" value="1"/>
</dbReference>
<name>A0A834SZC9_9FABA</name>